<dbReference type="SUPFAM" id="SSF48310">
    <property type="entry name" value="Aldehyde ferredoxin oxidoreductase, C-terminal domains"/>
    <property type="match status" value="1"/>
</dbReference>
<dbReference type="GO" id="GO:0016625">
    <property type="term" value="F:oxidoreductase activity, acting on the aldehyde or oxo group of donors, iron-sulfur protein as acceptor"/>
    <property type="evidence" value="ECO:0007669"/>
    <property type="project" value="InterPro"/>
</dbReference>
<evidence type="ECO:0000313" key="2">
    <source>
        <dbReference type="EMBL" id="EQD48919.1"/>
    </source>
</evidence>
<sequence length="158" mass="18007">SHMRGYTISNEILGVKPVSKPTEKEGKAALVKYVQDFTEVMDSSGLCQFPSFALDLDDYLALINDVTGFDYTKDEIMLAAERNWNLERLFNLKAGVKPEEDKLPERFLKQALGKGPNKGNTFPMDYLIKNYYKVRGWDARGIPTKETIKRLGLDFFSL</sequence>
<protein>
    <submittedName>
        <fullName evidence="2">Aldehyde ferredoxin oxidoreductase</fullName>
    </submittedName>
</protein>
<dbReference type="PANTHER" id="PTHR30038:SF0">
    <property type="entry name" value="TUNGSTEN-CONTAINING ALDEHYDE FERREDOXIN OXIDOREDUCTASE"/>
    <property type="match status" value="1"/>
</dbReference>
<feature type="domain" description="Aldehyde ferredoxin oxidoreductase C-terminal" evidence="1">
    <location>
        <begin position="2"/>
        <end position="153"/>
    </location>
</feature>
<dbReference type="Pfam" id="PF01314">
    <property type="entry name" value="AFOR_C"/>
    <property type="match status" value="1"/>
</dbReference>
<organism evidence="2">
    <name type="scientific">mine drainage metagenome</name>
    <dbReference type="NCBI Taxonomy" id="410659"/>
    <lineage>
        <taxon>unclassified sequences</taxon>
        <taxon>metagenomes</taxon>
        <taxon>ecological metagenomes</taxon>
    </lineage>
</organism>
<dbReference type="InterPro" id="IPR036021">
    <property type="entry name" value="Tungsten_al_ferr_oxy-like_C"/>
</dbReference>
<name>T1B7E5_9ZZZZ</name>
<dbReference type="GO" id="GO:0051536">
    <property type="term" value="F:iron-sulfur cluster binding"/>
    <property type="evidence" value="ECO:0007669"/>
    <property type="project" value="InterPro"/>
</dbReference>
<evidence type="ECO:0000259" key="1">
    <source>
        <dbReference type="Pfam" id="PF01314"/>
    </source>
</evidence>
<dbReference type="GO" id="GO:0009055">
    <property type="term" value="F:electron transfer activity"/>
    <property type="evidence" value="ECO:0007669"/>
    <property type="project" value="InterPro"/>
</dbReference>
<reference evidence="2" key="1">
    <citation type="submission" date="2013-08" db="EMBL/GenBank/DDBJ databases">
        <authorList>
            <person name="Mendez C."/>
            <person name="Richter M."/>
            <person name="Ferrer M."/>
            <person name="Sanchez J."/>
        </authorList>
    </citation>
    <scope>NUCLEOTIDE SEQUENCE</scope>
</reference>
<dbReference type="InterPro" id="IPR001203">
    <property type="entry name" value="OxRdtase_Ald_Fedxn_C"/>
</dbReference>
<dbReference type="InterPro" id="IPR013985">
    <property type="entry name" value="Ald_Fedxn_OxRdtase_dom3"/>
</dbReference>
<gene>
    <name evidence="2" type="ORF">B2A_07815</name>
</gene>
<dbReference type="InterPro" id="IPR051919">
    <property type="entry name" value="W-dependent_AOR"/>
</dbReference>
<proteinExistence type="predicted"/>
<dbReference type="PANTHER" id="PTHR30038">
    <property type="entry name" value="ALDEHYDE FERREDOXIN OXIDOREDUCTASE"/>
    <property type="match status" value="1"/>
</dbReference>
<comment type="caution">
    <text evidence="2">The sequence shown here is derived from an EMBL/GenBank/DDBJ whole genome shotgun (WGS) entry which is preliminary data.</text>
</comment>
<feature type="non-terminal residue" evidence="2">
    <location>
        <position position="1"/>
    </location>
</feature>
<dbReference type="AlphaFoldDB" id="T1B7E5"/>
<dbReference type="EMBL" id="AUZZ01005619">
    <property type="protein sequence ID" value="EQD48919.1"/>
    <property type="molecule type" value="Genomic_DNA"/>
</dbReference>
<reference evidence="2" key="2">
    <citation type="journal article" date="2014" name="ISME J.">
        <title>Microbial stratification in low pH oxic and suboxic macroscopic growths along an acid mine drainage.</title>
        <authorList>
            <person name="Mendez-Garcia C."/>
            <person name="Mesa V."/>
            <person name="Sprenger R.R."/>
            <person name="Richter M."/>
            <person name="Diez M.S."/>
            <person name="Solano J."/>
            <person name="Bargiela R."/>
            <person name="Golyshina O.V."/>
            <person name="Manteca A."/>
            <person name="Ramos J.L."/>
            <person name="Gallego J.R."/>
            <person name="Llorente I."/>
            <person name="Martins Dos Santos V.A."/>
            <person name="Jensen O.N."/>
            <person name="Pelaez A.I."/>
            <person name="Sanchez J."/>
            <person name="Ferrer M."/>
        </authorList>
    </citation>
    <scope>NUCLEOTIDE SEQUENCE</scope>
</reference>
<accession>T1B7E5</accession>
<dbReference type="Gene3D" id="1.10.599.10">
    <property type="entry name" value="Aldehyde Ferredoxin Oxidoreductase Protein, subunit A, domain 3"/>
    <property type="match status" value="1"/>
</dbReference>